<feature type="region of interest" description="Disordered" evidence="2">
    <location>
        <begin position="551"/>
        <end position="573"/>
    </location>
</feature>
<feature type="region of interest" description="Disordered" evidence="2">
    <location>
        <begin position="171"/>
        <end position="207"/>
    </location>
</feature>
<evidence type="ECO:0000256" key="1">
    <source>
        <dbReference type="SAM" id="Coils"/>
    </source>
</evidence>
<feature type="region of interest" description="Disordered" evidence="2">
    <location>
        <begin position="623"/>
        <end position="671"/>
    </location>
</feature>
<feature type="coiled-coil region" evidence="1">
    <location>
        <begin position="318"/>
        <end position="345"/>
    </location>
</feature>
<feature type="region of interest" description="Disordered" evidence="2">
    <location>
        <begin position="65"/>
        <end position="129"/>
    </location>
</feature>
<accession>A0A1X0QP88</accession>
<feature type="compositionally biased region" description="Polar residues" evidence="2">
    <location>
        <begin position="106"/>
        <end position="126"/>
    </location>
</feature>
<keyword evidence="1" id="KW-0175">Coiled coil</keyword>
<feature type="compositionally biased region" description="Polar residues" evidence="2">
    <location>
        <begin position="824"/>
        <end position="836"/>
    </location>
</feature>
<feature type="compositionally biased region" description="Low complexity" evidence="2">
    <location>
        <begin position="178"/>
        <end position="207"/>
    </location>
</feature>
<dbReference type="VEuPathDB" id="FungiDB:BCV72DRAFT_236236"/>
<feature type="region of interest" description="Disordered" evidence="2">
    <location>
        <begin position="687"/>
        <end position="857"/>
    </location>
</feature>
<evidence type="ECO:0000313" key="3">
    <source>
        <dbReference type="EMBL" id="ORE01547.1"/>
    </source>
</evidence>
<dbReference type="EMBL" id="KV922122">
    <property type="protein sequence ID" value="ORE01547.1"/>
    <property type="molecule type" value="Genomic_DNA"/>
</dbReference>
<organism evidence="3">
    <name type="scientific">Rhizopus microsporus var. microsporus</name>
    <dbReference type="NCBI Taxonomy" id="86635"/>
    <lineage>
        <taxon>Eukaryota</taxon>
        <taxon>Fungi</taxon>
        <taxon>Fungi incertae sedis</taxon>
        <taxon>Mucoromycota</taxon>
        <taxon>Mucoromycotina</taxon>
        <taxon>Mucoromycetes</taxon>
        <taxon>Mucorales</taxon>
        <taxon>Mucorineae</taxon>
        <taxon>Rhizopodaceae</taxon>
        <taxon>Rhizopus</taxon>
    </lineage>
</organism>
<feature type="compositionally biased region" description="Polar residues" evidence="2">
    <location>
        <begin position="623"/>
        <end position="642"/>
    </location>
</feature>
<protein>
    <submittedName>
        <fullName evidence="3">Uncharacterized protein</fullName>
    </submittedName>
</protein>
<feature type="coiled-coil region" evidence="1">
    <location>
        <begin position="371"/>
        <end position="530"/>
    </location>
</feature>
<proteinExistence type="predicted"/>
<feature type="compositionally biased region" description="Low complexity" evidence="2">
    <location>
        <begin position="653"/>
        <end position="662"/>
    </location>
</feature>
<feature type="coiled-coil region" evidence="1">
    <location>
        <begin position="221"/>
        <end position="280"/>
    </location>
</feature>
<feature type="compositionally biased region" description="Polar residues" evidence="2">
    <location>
        <begin position="65"/>
        <end position="79"/>
    </location>
</feature>
<dbReference type="OrthoDB" id="2258064at2759"/>
<dbReference type="AlphaFoldDB" id="A0A1X0QP88"/>
<dbReference type="Proteomes" id="UP000242414">
    <property type="component" value="Unassembled WGS sequence"/>
</dbReference>
<evidence type="ECO:0000256" key="2">
    <source>
        <dbReference type="SAM" id="MobiDB-lite"/>
    </source>
</evidence>
<sequence length="857" mass="95024">MTSISTATEGDNSWIKKRTSIFTNPATTSSTTTNNSSVNKVVDKELARLKNIGAVSSVWSNKFVQEDSGGSSTTEKITPSSPPLSGRLNKINMSPRPNANYIPIAGNTNRQSVNSNQSTSPKSPTFNVRARTLSGNNKELAKDISAALQQQHDNKPPASNRLTTGSVSSFELSQDNRSSSGSVISNSSQVTVNSSTSAQSSTSNTSATVDLDEAASLWFQCETLKTQYAQINARLSRANEDIAFYKRQLENLDASTREGLAAAAEERDKEVERVKQLAELIIKQDELLSEYEVSLEHLRKSATEAAAANSDDGAKAEIEALRHELTGLYRQKEEMECAITALRAELEMSYSQMRLMMVVSTEIQNEFDNYKKRMDVEIKELIAEKQQEHKKEMEALEQKLTTNPVQREVVHHASSDSSLEELETLRKQVNDLIDAAEEKDKANKITVVEHQNTLKVVQEQVIELKELKQALEEKDKVISEATASSQKTIQSLQNRIQELSQTLEHKDKIIADLENQMKAQKMNMDSQMMDLTQSILEKDALLLEFMSSRNNSSESNVMCTSPTTTTEKPAFNNDTDTFYQRQTEAHRQMSQVRDYMYTTSSDEEELDAYSSDEETAHPVHQYHTYNSTNNTHSDSKSISSITHGEHAPQSPADTISSSITFDSSDEEEQVAEIKHLSYSSVHSQSTLSLHSHSSTAIGSSQSPEEEKRNSNSSNTLSPYSAVKDTSAKATSSSWPMPPPTPPPSEPLPPLPVPSSGNEPVTSAVVPPPRRARSKTMVREESPSPYTTSIHKSNELPRIVPLQKDTMIDTMPVPPPRKDIKHTTSESASQVSSNPPLNTKWMDDPESEEEHWSEAQSN</sequence>
<feature type="compositionally biased region" description="Pro residues" evidence="2">
    <location>
        <begin position="735"/>
        <end position="752"/>
    </location>
</feature>
<gene>
    <name evidence="3" type="ORF">BCV72DRAFT_236236</name>
</gene>
<name>A0A1X0QP88_RHIZD</name>
<reference evidence="3" key="1">
    <citation type="journal article" date="2016" name="Proc. Natl. Acad. Sci. U.S.A.">
        <title>Lipid metabolic changes in an early divergent fungus govern the establishment of a mutualistic symbiosis with endobacteria.</title>
        <authorList>
            <person name="Lastovetsky O.A."/>
            <person name="Gaspar M.L."/>
            <person name="Mondo S.J."/>
            <person name="LaButti K.M."/>
            <person name="Sandor L."/>
            <person name="Grigoriev I.V."/>
            <person name="Henry S.A."/>
            <person name="Pawlowska T.E."/>
        </authorList>
    </citation>
    <scope>NUCLEOTIDE SEQUENCE [LARGE SCALE GENOMIC DNA]</scope>
    <source>
        <strain evidence="3">ATCC 52814</strain>
    </source>
</reference>